<sequence>MKLFTKLIGCILCLILTCGCSEDQLNLNESDANLNLENGVLLYKNIPYTGVLVAYHQDGQLKSKINYDKGKKEGLESFWHQNGVKASERSYANNLKIGTHKGWWDTGTPKFAYHFNAKGAYDGNLKEWYKTGTLFKDFNYSKGKEAGSQKMWYASGKIRANFETINGERFGLIGLKKCYKVTVDSKNIK</sequence>
<dbReference type="AlphaFoldDB" id="A0A1G7IF39"/>
<dbReference type="RefSeq" id="WP_074538698.1">
    <property type="nucleotide sequence ID" value="NZ_FNBD01000007.1"/>
</dbReference>
<evidence type="ECO:0000313" key="2">
    <source>
        <dbReference type="Proteomes" id="UP000182114"/>
    </source>
</evidence>
<dbReference type="Pfam" id="PF07661">
    <property type="entry name" value="MORN_2"/>
    <property type="match status" value="2"/>
</dbReference>
<dbReference type="InterPro" id="IPR011652">
    <property type="entry name" value="MORN_2"/>
</dbReference>
<protein>
    <submittedName>
        <fullName evidence="1">MORN repeat variant</fullName>
    </submittedName>
</protein>
<reference evidence="2" key="1">
    <citation type="submission" date="2016-10" db="EMBL/GenBank/DDBJ databases">
        <authorList>
            <person name="Varghese N."/>
            <person name="Submissions S."/>
        </authorList>
    </citation>
    <scope>NUCLEOTIDE SEQUENCE [LARGE SCALE GENOMIC DNA]</scope>
    <source>
        <strain evidence="2">DSM 24729</strain>
    </source>
</reference>
<dbReference type="SUPFAM" id="SSF82185">
    <property type="entry name" value="Histone H3 K4-specific methyltransferase SET7/9 N-terminal domain"/>
    <property type="match status" value="2"/>
</dbReference>
<name>A0A1G7IF39_9FLAO</name>
<organism evidence="1 2">
    <name type="scientific">Cellulophaga baltica</name>
    <dbReference type="NCBI Taxonomy" id="76594"/>
    <lineage>
        <taxon>Bacteria</taxon>
        <taxon>Pseudomonadati</taxon>
        <taxon>Bacteroidota</taxon>
        <taxon>Flavobacteriia</taxon>
        <taxon>Flavobacteriales</taxon>
        <taxon>Flavobacteriaceae</taxon>
        <taxon>Cellulophaga</taxon>
    </lineage>
</organism>
<gene>
    <name evidence="1" type="ORF">SAMN04487992_107201</name>
</gene>
<keyword evidence="2" id="KW-1185">Reference proteome</keyword>
<dbReference type="Proteomes" id="UP000182114">
    <property type="component" value="Unassembled WGS sequence"/>
</dbReference>
<accession>A0A1G7IF39</accession>
<dbReference type="EMBL" id="FNBD01000007">
    <property type="protein sequence ID" value="SDF11124.1"/>
    <property type="molecule type" value="Genomic_DNA"/>
</dbReference>
<proteinExistence type="predicted"/>
<dbReference type="PROSITE" id="PS51257">
    <property type="entry name" value="PROKAR_LIPOPROTEIN"/>
    <property type="match status" value="1"/>
</dbReference>
<dbReference type="Gene3D" id="3.90.930.1">
    <property type="match status" value="1"/>
</dbReference>
<evidence type="ECO:0000313" key="1">
    <source>
        <dbReference type="EMBL" id="SDF11124.1"/>
    </source>
</evidence>